<protein>
    <submittedName>
        <fullName evidence="1">Uncharacterized protein</fullName>
    </submittedName>
</protein>
<dbReference type="Proteomes" id="UP001054945">
    <property type="component" value="Unassembled WGS sequence"/>
</dbReference>
<proteinExistence type="predicted"/>
<keyword evidence="2" id="KW-1185">Reference proteome</keyword>
<reference evidence="1 2" key="1">
    <citation type="submission" date="2021-06" db="EMBL/GenBank/DDBJ databases">
        <title>Caerostris extrusa draft genome.</title>
        <authorList>
            <person name="Kono N."/>
            <person name="Arakawa K."/>
        </authorList>
    </citation>
    <scope>NUCLEOTIDE SEQUENCE [LARGE SCALE GENOMIC DNA]</scope>
</reference>
<organism evidence="1 2">
    <name type="scientific">Caerostris extrusa</name>
    <name type="common">Bark spider</name>
    <name type="synonym">Caerostris bankana</name>
    <dbReference type="NCBI Taxonomy" id="172846"/>
    <lineage>
        <taxon>Eukaryota</taxon>
        <taxon>Metazoa</taxon>
        <taxon>Ecdysozoa</taxon>
        <taxon>Arthropoda</taxon>
        <taxon>Chelicerata</taxon>
        <taxon>Arachnida</taxon>
        <taxon>Araneae</taxon>
        <taxon>Araneomorphae</taxon>
        <taxon>Entelegynae</taxon>
        <taxon>Araneoidea</taxon>
        <taxon>Araneidae</taxon>
        <taxon>Caerostris</taxon>
    </lineage>
</organism>
<name>A0AAV4VEH9_CAEEX</name>
<evidence type="ECO:0000313" key="2">
    <source>
        <dbReference type="Proteomes" id="UP001054945"/>
    </source>
</evidence>
<sequence>MNEFLRPRSFACEEGAADFASARVYPTFLGPGPLAIIHAARSQPAPPPQNACCFSTPTSCVMKTVLGEGERSTRYWQDGF</sequence>
<dbReference type="EMBL" id="BPLR01014392">
    <property type="protein sequence ID" value="GIY68532.1"/>
    <property type="molecule type" value="Genomic_DNA"/>
</dbReference>
<evidence type="ECO:0000313" key="1">
    <source>
        <dbReference type="EMBL" id="GIY68532.1"/>
    </source>
</evidence>
<gene>
    <name evidence="1" type="ORF">CEXT_438881</name>
</gene>
<dbReference type="AlphaFoldDB" id="A0AAV4VEH9"/>
<accession>A0AAV4VEH9</accession>
<comment type="caution">
    <text evidence="1">The sequence shown here is derived from an EMBL/GenBank/DDBJ whole genome shotgun (WGS) entry which is preliminary data.</text>
</comment>